<feature type="transmembrane region" description="Helical" evidence="7">
    <location>
        <begin position="301"/>
        <end position="325"/>
    </location>
</feature>
<keyword evidence="4 7" id="KW-0812">Transmembrane</keyword>
<feature type="non-terminal residue" evidence="9">
    <location>
        <position position="1"/>
    </location>
</feature>
<keyword evidence="6 7" id="KW-0472">Membrane</keyword>
<reference evidence="9" key="1">
    <citation type="submission" date="2018-05" db="EMBL/GenBank/DDBJ databases">
        <authorList>
            <person name="Lanie J.A."/>
            <person name="Ng W.-L."/>
            <person name="Kazmierczak K.M."/>
            <person name="Andrzejewski T.M."/>
            <person name="Davidsen T.M."/>
            <person name="Wayne K.J."/>
            <person name="Tettelin H."/>
            <person name="Glass J.I."/>
            <person name="Rusch D."/>
            <person name="Podicherti R."/>
            <person name="Tsui H.-C.T."/>
            <person name="Winkler M.E."/>
        </authorList>
    </citation>
    <scope>NUCLEOTIDE SEQUENCE</scope>
</reference>
<keyword evidence="2" id="KW-0813">Transport</keyword>
<feature type="transmembrane region" description="Helical" evidence="7">
    <location>
        <begin position="168"/>
        <end position="189"/>
    </location>
</feature>
<dbReference type="SUPFAM" id="SSF161098">
    <property type="entry name" value="MetI-like"/>
    <property type="match status" value="1"/>
</dbReference>
<dbReference type="PROSITE" id="PS50928">
    <property type="entry name" value="ABC_TM1"/>
    <property type="match status" value="1"/>
</dbReference>
<dbReference type="GO" id="GO:0055085">
    <property type="term" value="P:transmembrane transport"/>
    <property type="evidence" value="ECO:0007669"/>
    <property type="project" value="InterPro"/>
</dbReference>
<evidence type="ECO:0000256" key="4">
    <source>
        <dbReference type="ARBA" id="ARBA00022692"/>
    </source>
</evidence>
<dbReference type="PANTHER" id="PTHR32243">
    <property type="entry name" value="MALTOSE TRANSPORT SYSTEM PERMEASE-RELATED"/>
    <property type="match status" value="1"/>
</dbReference>
<feature type="transmembrane region" description="Helical" evidence="7">
    <location>
        <begin position="201"/>
        <end position="225"/>
    </location>
</feature>
<evidence type="ECO:0000256" key="1">
    <source>
        <dbReference type="ARBA" id="ARBA00004651"/>
    </source>
</evidence>
<gene>
    <name evidence="9" type="ORF">METZ01_LOCUS307908</name>
</gene>
<feature type="transmembrane region" description="Helical" evidence="7">
    <location>
        <begin position="137"/>
        <end position="156"/>
    </location>
</feature>
<dbReference type="InterPro" id="IPR035906">
    <property type="entry name" value="MetI-like_sf"/>
</dbReference>
<evidence type="ECO:0000256" key="5">
    <source>
        <dbReference type="ARBA" id="ARBA00022989"/>
    </source>
</evidence>
<organism evidence="9">
    <name type="scientific">marine metagenome</name>
    <dbReference type="NCBI Taxonomy" id="408172"/>
    <lineage>
        <taxon>unclassified sequences</taxon>
        <taxon>metagenomes</taxon>
        <taxon>ecological metagenomes</taxon>
    </lineage>
</organism>
<dbReference type="Pfam" id="PF00528">
    <property type="entry name" value="BPD_transp_1"/>
    <property type="match status" value="1"/>
</dbReference>
<evidence type="ECO:0000256" key="3">
    <source>
        <dbReference type="ARBA" id="ARBA00022475"/>
    </source>
</evidence>
<dbReference type="InterPro" id="IPR000515">
    <property type="entry name" value="MetI-like"/>
</dbReference>
<feature type="transmembrane region" description="Helical" evidence="7">
    <location>
        <begin position="67"/>
        <end position="89"/>
    </location>
</feature>
<keyword evidence="3" id="KW-1003">Cell membrane</keyword>
<dbReference type="AlphaFoldDB" id="A0A382N1G2"/>
<dbReference type="Gene3D" id="1.10.3720.10">
    <property type="entry name" value="MetI-like"/>
    <property type="match status" value="1"/>
</dbReference>
<keyword evidence="5 7" id="KW-1133">Transmembrane helix</keyword>
<feature type="transmembrane region" description="Helical" evidence="7">
    <location>
        <begin position="246"/>
        <end position="273"/>
    </location>
</feature>
<evidence type="ECO:0000256" key="7">
    <source>
        <dbReference type="SAM" id="Phobius"/>
    </source>
</evidence>
<evidence type="ECO:0000313" key="9">
    <source>
        <dbReference type="EMBL" id="SVC55054.1"/>
    </source>
</evidence>
<dbReference type="InterPro" id="IPR050901">
    <property type="entry name" value="BP-dep_ABC_trans_perm"/>
</dbReference>
<evidence type="ECO:0000259" key="8">
    <source>
        <dbReference type="PROSITE" id="PS50928"/>
    </source>
</evidence>
<dbReference type="GO" id="GO:0005886">
    <property type="term" value="C:plasma membrane"/>
    <property type="evidence" value="ECO:0007669"/>
    <property type="project" value="UniProtKB-SubCell"/>
</dbReference>
<evidence type="ECO:0000256" key="2">
    <source>
        <dbReference type="ARBA" id="ARBA00022448"/>
    </source>
</evidence>
<dbReference type="PANTHER" id="PTHR32243:SF18">
    <property type="entry name" value="INNER MEMBRANE ABC TRANSPORTER PERMEASE PROTEIN YCJP"/>
    <property type="match status" value="1"/>
</dbReference>
<accession>A0A382N1G2</accession>
<dbReference type="EMBL" id="UINC01097390">
    <property type="protein sequence ID" value="SVC55054.1"/>
    <property type="molecule type" value="Genomic_DNA"/>
</dbReference>
<feature type="domain" description="ABC transmembrane type-1" evidence="8">
    <location>
        <begin position="133"/>
        <end position="325"/>
    </location>
</feature>
<dbReference type="CDD" id="cd06261">
    <property type="entry name" value="TM_PBP2"/>
    <property type="match status" value="1"/>
</dbReference>
<protein>
    <recommendedName>
        <fullName evidence="8">ABC transmembrane type-1 domain-containing protein</fullName>
    </recommendedName>
</protein>
<sequence>SGDRIGRYSARRGSFPIYVSCSCGACIHNSPQCPPTYGEYMTNVTRNTGALGALIGRNTSLNSNRKWALIASYACLIVFVIFFLCPPFYMLITSLKTNAEIANLSTNPWIIEQGVTIKHYVSLLTETAFLTYFKNTVIVAFCVVLVTMVVSVLAAYALSRLGFWGSGVIATGVFLVYLVPDSLLFIPLFKIVGGLGLLNSYWVLVLVYPTLTVPFCTWIMIGYFASIPKELDEAALIDGANHMQMLLRVFIPVALPGLIAATIFAFTVSWASFLYPLAYIYSDNQMVLTVGTVTTLIKGDVFHWGGLMAGALLAAAPPVILYAFLMDYYIAGLTSGATKG</sequence>
<evidence type="ECO:0000256" key="6">
    <source>
        <dbReference type="ARBA" id="ARBA00023136"/>
    </source>
</evidence>
<comment type="subcellular location">
    <subcellularLocation>
        <location evidence="1">Cell membrane</location>
        <topology evidence="1">Multi-pass membrane protein</topology>
    </subcellularLocation>
</comment>
<proteinExistence type="predicted"/>
<name>A0A382N1G2_9ZZZZ</name>